<evidence type="ECO:0000259" key="2">
    <source>
        <dbReference type="Pfam" id="PF00171"/>
    </source>
</evidence>
<keyword evidence="4" id="KW-1185">Reference proteome</keyword>
<dbReference type="SUPFAM" id="SSF53720">
    <property type="entry name" value="ALDH-like"/>
    <property type="match status" value="1"/>
</dbReference>
<dbReference type="Gene3D" id="3.40.605.10">
    <property type="entry name" value="Aldehyde Dehydrogenase, Chain A, domain 1"/>
    <property type="match status" value="1"/>
</dbReference>
<evidence type="ECO:0000256" key="1">
    <source>
        <dbReference type="ARBA" id="ARBA00023002"/>
    </source>
</evidence>
<organism evidence="3 4">
    <name type="scientific">Paenibacillus herberti</name>
    <dbReference type="NCBI Taxonomy" id="1619309"/>
    <lineage>
        <taxon>Bacteria</taxon>
        <taxon>Bacillati</taxon>
        <taxon>Bacillota</taxon>
        <taxon>Bacilli</taxon>
        <taxon>Bacillales</taxon>
        <taxon>Paenibacillaceae</taxon>
        <taxon>Paenibacillus</taxon>
    </lineage>
</organism>
<dbReference type="InterPro" id="IPR016163">
    <property type="entry name" value="Ald_DH_C"/>
</dbReference>
<dbReference type="NCBIfam" id="TIGR02518">
    <property type="entry name" value="EutH_ACDH"/>
    <property type="match status" value="1"/>
</dbReference>
<keyword evidence="1" id="KW-0560">Oxidoreductase</keyword>
<protein>
    <submittedName>
        <fullName evidence="3">Acetaldehyde dehydrogenase (Acetylating)</fullName>
    </submittedName>
</protein>
<evidence type="ECO:0000313" key="4">
    <source>
        <dbReference type="Proteomes" id="UP000215145"/>
    </source>
</evidence>
<reference evidence="3 4" key="1">
    <citation type="submission" date="2017-07" db="EMBL/GenBank/DDBJ databases">
        <title>Paenibacillus herberti R33 genome sequencing and assembly.</title>
        <authorList>
            <person name="Su W."/>
        </authorList>
    </citation>
    <scope>NUCLEOTIDE SEQUENCE [LARGE SCALE GENOMIC DNA]</scope>
    <source>
        <strain evidence="3 4">R33</strain>
    </source>
</reference>
<dbReference type="PANTHER" id="PTHR11699">
    <property type="entry name" value="ALDEHYDE DEHYDROGENASE-RELATED"/>
    <property type="match status" value="1"/>
</dbReference>
<dbReference type="OrthoDB" id="9815791at2"/>
<dbReference type="Pfam" id="PF00171">
    <property type="entry name" value="Aldedh"/>
    <property type="match status" value="1"/>
</dbReference>
<proteinExistence type="predicted"/>
<dbReference type="AlphaFoldDB" id="A0A229NV99"/>
<dbReference type="EMBL" id="NMUQ01000003">
    <property type="protein sequence ID" value="OXM13821.1"/>
    <property type="molecule type" value="Genomic_DNA"/>
</dbReference>
<accession>A0A229NV99</accession>
<dbReference type="GO" id="GO:0016620">
    <property type="term" value="F:oxidoreductase activity, acting on the aldehyde or oxo group of donors, NAD or NADP as acceptor"/>
    <property type="evidence" value="ECO:0007669"/>
    <property type="project" value="InterPro"/>
</dbReference>
<gene>
    <name evidence="3" type="ORF">CGZ75_20545</name>
</gene>
<comment type="caution">
    <text evidence="3">The sequence shown here is derived from an EMBL/GenBank/DDBJ whole genome shotgun (WGS) entry which is preliminary data.</text>
</comment>
<dbReference type="InterPro" id="IPR013357">
    <property type="entry name" value="Acetaldehyde_DH_acetylating"/>
</dbReference>
<dbReference type="InterPro" id="IPR016161">
    <property type="entry name" value="Ald_DH/histidinol_DH"/>
</dbReference>
<dbReference type="Gene3D" id="3.40.309.10">
    <property type="entry name" value="Aldehyde Dehydrogenase, Chain A, domain 2"/>
    <property type="match status" value="1"/>
</dbReference>
<dbReference type="InterPro" id="IPR015590">
    <property type="entry name" value="Aldehyde_DH_dom"/>
</dbReference>
<dbReference type="CDD" id="cd07122">
    <property type="entry name" value="ALDH_F20_ACDH"/>
    <property type="match status" value="1"/>
</dbReference>
<sequence>MEDKDLRSIQEARELLRKAKTAQKALEALSQEKVDAIVGTMAEAGEREAERLARMAADETGFGNAADKETKNLFAVRTIYSAIKDMKTVGIIRKDEANKLWEIAQPFGVICGIVPSTNPTSTTMYKALISIKTRNAIVFSPHPSALACTLEAARIMQSAIERAGGPKDAVACITEPTMEATQELMKSKLSDLILATGGTPMVRSAYSSGKPAYGVGPGNVPAYIHQSAKVKEAVRRIFESKTFDYGTICASEQAIVTDRAVKTQVMEQIRANGGYMLNSEEKSKVASVILAGGRLNPNIVGRSATLIAEMAGIAVPAGTRVLVAEETEIGKAVPFSLEKLCPILALYTCDNWRDGCLTCTKLLENGGLGHSLGIHCEEMDVIEAFGLEKPASRIIVNAGTTFGAIGATSGIFPSLTLGCGSYGHNITSDNVGPMHLINIKRVAFGLREMELDNRIDQAARQVESKLAAEISRDEVKDIIRKVLEEIQAGNS</sequence>
<evidence type="ECO:0000313" key="3">
    <source>
        <dbReference type="EMBL" id="OXM13821.1"/>
    </source>
</evidence>
<name>A0A229NV99_9BACL</name>
<dbReference type="InterPro" id="IPR016162">
    <property type="entry name" value="Ald_DH_N"/>
</dbReference>
<feature type="domain" description="Aldehyde dehydrogenase" evidence="2">
    <location>
        <begin position="11"/>
        <end position="271"/>
    </location>
</feature>
<dbReference type="Proteomes" id="UP000215145">
    <property type="component" value="Unassembled WGS sequence"/>
</dbReference>